<comment type="caution">
    <text evidence="1">The sequence shown here is derived from an EMBL/GenBank/DDBJ whole genome shotgun (WGS) entry which is preliminary data.</text>
</comment>
<name>H5TE67_9ALTE</name>
<accession>H5TE67</accession>
<reference evidence="1 2" key="2">
    <citation type="journal article" date="2017" name="Antonie Van Leeuwenhoek">
        <title>Rhizobium rhizosphaerae sp. nov., a novel species isolated from rice rhizosphere.</title>
        <authorList>
            <person name="Zhao J.J."/>
            <person name="Zhang J."/>
            <person name="Zhang R.J."/>
            <person name="Zhang C.W."/>
            <person name="Yin H.Q."/>
            <person name="Zhang X.X."/>
        </authorList>
    </citation>
    <scope>NUCLEOTIDE SEQUENCE [LARGE SCALE GENOMIC DNA]</scope>
    <source>
        <strain evidence="1 2">ACAM 611</strain>
    </source>
</reference>
<evidence type="ECO:0000313" key="1">
    <source>
        <dbReference type="EMBL" id="GAB56594.1"/>
    </source>
</evidence>
<evidence type="ECO:0000313" key="2">
    <source>
        <dbReference type="Proteomes" id="UP000053586"/>
    </source>
</evidence>
<proteinExistence type="predicted"/>
<dbReference type="AlphaFoldDB" id="H5TE67"/>
<reference evidence="1 2" key="1">
    <citation type="journal article" date="2012" name="J. Bacteriol.">
        <title>Genome sequence of proteorhodopsin-containing sea ice bacterium Glaciecola punicea ACAM 611T.</title>
        <authorList>
            <person name="Qin Q.-L."/>
            <person name="Xie B.-B."/>
            <person name="Shu Y.-L."/>
            <person name="Rong J.-C."/>
            <person name="Zhao D.-L."/>
            <person name="Zhang X.-Y."/>
            <person name="Chen X.-L."/>
            <person name="Zhou B.-C."/>
            <person name="Zhanga Y.-Z."/>
        </authorList>
    </citation>
    <scope>NUCLEOTIDE SEQUENCE [LARGE SCALE GENOMIC DNA]</scope>
    <source>
        <strain evidence="1 2">ACAM 611</strain>
    </source>
</reference>
<dbReference type="EMBL" id="BAET01000030">
    <property type="protein sequence ID" value="GAB56594.1"/>
    <property type="molecule type" value="Genomic_DNA"/>
</dbReference>
<sequence length="76" mass="8931">MLSNFAKASINKRIKIRRKAHVNICKQHRNRQVTTIKYYPFFILLKAHLGLNNGDNSRYFSYFTFALDIIVAVLDI</sequence>
<protein>
    <submittedName>
        <fullName evidence="1">Uncharacterized protein</fullName>
    </submittedName>
</protein>
<dbReference type="Proteomes" id="UP000053586">
    <property type="component" value="Unassembled WGS sequence"/>
</dbReference>
<gene>
    <name evidence="1" type="ORF">GPUN_2479</name>
</gene>
<dbReference type="STRING" id="56804.BAE46_09120"/>
<organism evidence="1 2">
    <name type="scientific">Glaciecola punicea ACAM 611</name>
    <dbReference type="NCBI Taxonomy" id="1121923"/>
    <lineage>
        <taxon>Bacteria</taxon>
        <taxon>Pseudomonadati</taxon>
        <taxon>Pseudomonadota</taxon>
        <taxon>Gammaproteobacteria</taxon>
        <taxon>Alteromonadales</taxon>
        <taxon>Alteromonadaceae</taxon>
        <taxon>Glaciecola</taxon>
    </lineage>
</organism>
<keyword evidence="2" id="KW-1185">Reference proteome</keyword>